<dbReference type="CDD" id="cd00038">
    <property type="entry name" value="CAP_ED"/>
    <property type="match status" value="1"/>
</dbReference>
<evidence type="ECO:0000259" key="1">
    <source>
        <dbReference type="Pfam" id="PF00027"/>
    </source>
</evidence>
<accession>A0ABW2U7G9</accession>
<feature type="domain" description="Cyclic nucleotide-binding" evidence="1">
    <location>
        <begin position="32"/>
        <end position="119"/>
    </location>
</feature>
<keyword evidence="3" id="KW-1185">Reference proteome</keyword>
<dbReference type="RefSeq" id="WP_380204551.1">
    <property type="nucleotide sequence ID" value="NZ_JBHTEK010000001.1"/>
</dbReference>
<gene>
    <name evidence="2" type="ORF">ACFQT0_18035</name>
</gene>
<comment type="caution">
    <text evidence="2">The sequence shown here is derived from an EMBL/GenBank/DDBJ whole genome shotgun (WGS) entry which is preliminary data.</text>
</comment>
<dbReference type="InterPro" id="IPR000595">
    <property type="entry name" value="cNMP-bd_dom"/>
</dbReference>
<dbReference type="Gene3D" id="2.60.120.10">
    <property type="entry name" value="Jelly Rolls"/>
    <property type="match status" value="1"/>
</dbReference>
<organism evidence="2 3">
    <name type="scientific">Hymenobacter humi</name>
    <dbReference type="NCBI Taxonomy" id="1411620"/>
    <lineage>
        <taxon>Bacteria</taxon>
        <taxon>Pseudomonadati</taxon>
        <taxon>Bacteroidota</taxon>
        <taxon>Cytophagia</taxon>
        <taxon>Cytophagales</taxon>
        <taxon>Hymenobacteraceae</taxon>
        <taxon>Hymenobacter</taxon>
    </lineage>
</organism>
<dbReference type="Pfam" id="PF00027">
    <property type="entry name" value="cNMP_binding"/>
    <property type="match status" value="1"/>
</dbReference>
<dbReference type="InterPro" id="IPR014710">
    <property type="entry name" value="RmlC-like_jellyroll"/>
</dbReference>
<evidence type="ECO:0000313" key="2">
    <source>
        <dbReference type="EMBL" id="MFC7669039.1"/>
    </source>
</evidence>
<evidence type="ECO:0000313" key="3">
    <source>
        <dbReference type="Proteomes" id="UP001596513"/>
    </source>
</evidence>
<dbReference type="InterPro" id="IPR018490">
    <property type="entry name" value="cNMP-bd_dom_sf"/>
</dbReference>
<proteinExistence type="predicted"/>
<dbReference type="Proteomes" id="UP001596513">
    <property type="component" value="Unassembled WGS sequence"/>
</dbReference>
<protein>
    <submittedName>
        <fullName evidence="2">Crp/Fnr family transcriptional regulator</fullName>
    </submittedName>
</protein>
<dbReference type="SUPFAM" id="SSF51206">
    <property type="entry name" value="cAMP-binding domain-like"/>
    <property type="match status" value="1"/>
</dbReference>
<name>A0ABW2U7G9_9BACT</name>
<reference evidence="3" key="1">
    <citation type="journal article" date="2019" name="Int. J. Syst. Evol. Microbiol.">
        <title>The Global Catalogue of Microorganisms (GCM) 10K type strain sequencing project: providing services to taxonomists for standard genome sequencing and annotation.</title>
        <authorList>
            <consortium name="The Broad Institute Genomics Platform"/>
            <consortium name="The Broad Institute Genome Sequencing Center for Infectious Disease"/>
            <person name="Wu L."/>
            <person name="Ma J."/>
        </authorList>
    </citation>
    <scope>NUCLEOTIDE SEQUENCE [LARGE SCALE GENOMIC DNA]</scope>
    <source>
        <strain evidence="3">JCM 19635</strain>
    </source>
</reference>
<dbReference type="EMBL" id="JBHTEK010000001">
    <property type="protein sequence ID" value="MFC7669039.1"/>
    <property type="molecule type" value="Genomic_DNA"/>
</dbReference>
<sequence length="196" mass="22676">MEVTLFQQHILRQLPAMNADELAELTAAFTLRHVPKRELMVQPGVVADHRLYELQGAFRAYVVDPAGVEHTLHFAIDDWWITDLASYHSQLPATMYVVALEDSTVLQLNYATEQRLMQRSRRFETLFRLQAERAAAYHQRRLTSALTRTAEERYEDFRATYPAVVQRLPQYVIASYLGMSEEFLSRIRSRGGTKKG</sequence>